<dbReference type="Pfam" id="PF03568">
    <property type="entry name" value="Separin_C"/>
    <property type="match status" value="1"/>
</dbReference>
<sequence length="607" mass="69821">MNLSPEEALTGLKDVLKKLENVHLMPSYSYKMIHGMHGCNALTHLNDDEIDIIYHLTETHSPGLRNKTVHNYEKMLAEAADTKDKTNLPLCKETLAIKCATYPKDKNVAEMLQQVKELPEEWTIVQLTPQYNPLEQINMNRNAYYTNALNLTVFNSGDEENPFFITIPPPKNHKGGTVELSEEIMLFVNNHKEVLLGSKNVKFDNLKAKMNYYEKLKHAEDNLKWILSDIQDCWLKEWKCLFAAKFCDKKLEHKMKIELRNFFKQRGNALNISSKIETILIGAIKNFEHLKVTEINSLVKYCLPEASKELIGSTSIMIKDMHLKFLMGNKLMRYPIILILHEALDAFPWEMLAVLKNQPTSRVPSLHFLYCLYKEHESDIIGGYRIINNYDNGSYVVNPGLDLKKMENRMMSFFNYWTPKWKGVVGVEPKKEEFLDFLTNSSIFSYNGHGSGSFYVSLNKLQKSHIKAVVLLFGCSSVKLTRTDPLVDMYGHYYIYLMAGCPCAVGMLWEVTDLNTDCLSTDFMSYFIPSPEAVHWKYLDLKEWKNGKNIDFSENTLNQNGGSKEIRDKIWEPDLLLALIKAKNNSKSFLTKAACVTRGLPVKIVKK</sequence>
<comment type="catalytic activity">
    <reaction evidence="1">
        <text>All bonds known to be hydrolyzed by this endopeptidase have arginine in P1 and an acidic residue in P4. P6 is often occupied by an acidic residue or by a hydroxy-amino-acid residue, the phosphorylation of which enhances cleavage.</text>
        <dbReference type="EC" id="3.4.22.49"/>
    </reaction>
</comment>
<dbReference type="Proteomes" id="UP001153712">
    <property type="component" value="Chromosome 2"/>
</dbReference>
<evidence type="ECO:0000256" key="1">
    <source>
        <dbReference type="ARBA" id="ARBA00000451"/>
    </source>
</evidence>
<name>A0A9N9TL98_PHYSR</name>
<dbReference type="GO" id="GO:0051307">
    <property type="term" value="P:meiotic chromosome separation"/>
    <property type="evidence" value="ECO:0007669"/>
    <property type="project" value="TreeGrafter"/>
</dbReference>
<proteinExistence type="predicted"/>
<dbReference type="GO" id="GO:0004197">
    <property type="term" value="F:cysteine-type endopeptidase activity"/>
    <property type="evidence" value="ECO:0007669"/>
    <property type="project" value="InterPro"/>
</dbReference>
<evidence type="ECO:0000256" key="2">
    <source>
        <dbReference type="ARBA" id="ARBA00012489"/>
    </source>
</evidence>
<evidence type="ECO:0000313" key="7">
    <source>
        <dbReference type="Proteomes" id="UP001153712"/>
    </source>
</evidence>
<dbReference type="AlphaFoldDB" id="A0A9N9TL98"/>
<keyword evidence="7" id="KW-1185">Reference proteome</keyword>
<protein>
    <recommendedName>
        <fullName evidence="2">separase</fullName>
        <ecNumber evidence="2">3.4.22.49</ecNumber>
    </recommendedName>
</protein>
<dbReference type="GO" id="GO:0072686">
    <property type="term" value="C:mitotic spindle"/>
    <property type="evidence" value="ECO:0007669"/>
    <property type="project" value="TreeGrafter"/>
</dbReference>
<feature type="domain" description="Peptidase C50" evidence="5">
    <location>
        <begin position="390"/>
        <end position="486"/>
    </location>
</feature>
<dbReference type="InterPro" id="IPR005314">
    <property type="entry name" value="Peptidase_C50"/>
</dbReference>
<dbReference type="EC" id="3.4.22.49" evidence="2"/>
<reference evidence="6" key="1">
    <citation type="submission" date="2022-01" db="EMBL/GenBank/DDBJ databases">
        <authorList>
            <person name="King R."/>
        </authorList>
    </citation>
    <scope>NUCLEOTIDE SEQUENCE</scope>
</reference>
<dbReference type="GO" id="GO:0005634">
    <property type="term" value="C:nucleus"/>
    <property type="evidence" value="ECO:0007669"/>
    <property type="project" value="InterPro"/>
</dbReference>
<keyword evidence="3" id="KW-0378">Hydrolase</keyword>
<dbReference type="EMBL" id="OU900095">
    <property type="protein sequence ID" value="CAG9858525.1"/>
    <property type="molecule type" value="Genomic_DNA"/>
</dbReference>
<dbReference type="PROSITE" id="PS51700">
    <property type="entry name" value="SEPARIN"/>
    <property type="match status" value="1"/>
</dbReference>
<dbReference type="InterPro" id="IPR030397">
    <property type="entry name" value="SEPARIN_core_dom"/>
</dbReference>
<dbReference type="GO" id="GO:0006508">
    <property type="term" value="P:proteolysis"/>
    <property type="evidence" value="ECO:0007669"/>
    <property type="project" value="InterPro"/>
</dbReference>
<dbReference type="PANTHER" id="PTHR12792">
    <property type="entry name" value="EXTRA SPINDLE POLES 1-RELATED"/>
    <property type="match status" value="1"/>
</dbReference>
<accession>A0A9N9TL98</accession>
<evidence type="ECO:0000256" key="3">
    <source>
        <dbReference type="ARBA" id="ARBA00022801"/>
    </source>
</evidence>
<evidence type="ECO:0000259" key="5">
    <source>
        <dbReference type="PROSITE" id="PS51700"/>
    </source>
</evidence>
<dbReference type="OrthoDB" id="10255632at2759"/>
<dbReference type="GO" id="GO:0005737">
    <property type="term" value="C:cytoplasm"/>
    <property type="evidence" value="ECO:0007669"/>
    <property type="project" value="TreeGrafter"/>
</dbReference>
<evidence type="ECO:0000256" key="4">
    <source>
        <dbReference type="ARBA" id="ARBA00022829"/>
    </source>
</evidence>
<keyword evidence="4" id="KW-0159">Chromosome partition</keyword>
<organism evidence="6 7">
    <name type="scientific">Phyllotreta striolata</name>
    <name type="common">Striped flea beetle</name>
    <name type="synonym">Crioceris striolata</name>
    <dbReference type="NCBI Taxonomy" id="444603"/>
    <lineage>
        <taxon>Eukaryota</taxon>
        <taxon>Metazoa</taxon>
        <taxon>Ecdysozoa</taxon>
        <taxon>Arthropoda</taxon>
        <taxon>Hexapoda</taxon>
        <taxon>Insecta</taxon>
        <taxon>Pterygota</taxon>
        <taxon>Neoptera</taxon>
        <taxon>Endopterygota</taxon>
        <taxon>Coleoptera</taxon>
        <taxon>Polyphaga</taxon>
        <taxon>Cucujiformia</taxon>
        <taxon>Chrysomeloidea</taxon>
        <taxon>Chrysomelidae</taxon>
        <taxon>Galerucinae</taxon>
        <taxon>Alticini</taxon>
        <taxon>Phyllotreta</taxon>
    </lineage>
</organism>
<gene>
    <name evidence="6" type="ORF">PHYEVI_LOCUS4914</name>
</gene>
<evidence type="ECO:0000313" key="6">
    <source>
        <dbReference type="EMBL" id="CAG9858525.1"/>
    </source>
</evidence>
<dbReference type="PANTHER" id="PTHR12792:SF0">
    <property type="entry name" value="SEPARIN"/>
    <property type="match status" value="1"/>
</dbReference>